<dbReference type="Proteomes" id="UP000188532">
    <property type="component" value="Unassembled WGS sequence"/>
</dbReference>
<evidence type="ECO:0000313" key="2">
    <source>
        <dbReference type="EMBL" id="OOK80504.1"/>
    </source>
</evidence>
<organism evidence="2 3">
    <name type="scientific">Mycobacterium kansasii</name>
    <dbReference type="NCBI Taxonomy" id="1768"/>
    <lineage>
        <taxon>Bacteria</taxon>
        <taxon>Bacillati</taxon>
        <taxon>Actinomycetota</taxon>
        <taxon>Actinomycetes</taxon>
        <taxon>Mycobacteriales</taxon>
        <taxon>Mycobacteriaceae</taxon>
        <taxon>Mycobacterium</taxon>
    </lineage>
</organism>
<dbReference type="GeneID" id="79382787"/>
<gene>
    <name evidence="2" type="ORF">BZL29_2446</name>
    <name evidence="1" type="ORF">BZL30_2485</name>
</gene>
<dbReference type="Proteomes" id="UP000189229">
    <property type="component" value="Unassembled WGS sequence"/>
</dbReference>
<dbReference type="EMBL" id="MVBN01000002">
    <property type="protein sequence ID" value="OOK80504.1"/>
    <property type="molecule type" value="Genomic_DNA"/>
</dbReference>
<evidence type="ECO:0000313" key="3">
    <source>
        <dbReference type="Proteomes" id="UP000188532"/>
    </source>
</evidence>
<dbReference type="AlphaFoldDB" id="A0A1V3XMR2"/>
<accession>A0A1V3XMR2</accession>
<name>A0A1V3XMR2_MYCKA</name>
<evidence type="ECO:0000313" key="1">
    <source>
        <dbReference type="EMBL" id="OOK79536.1"/>
    </source>
</evidence>
<dbReference type="EMBL" id="MVBM01000002">
    <property type="protein sequence ID" value="OOK79536.1"/>
    <property type="molecule type" value="Genomic_DNA"/>
</dbReference>
<comment type="caution">
    <text evidence="2">The sequence shown here is derived from an EMBL/GenBank/DDBJ whole genome shotgun (WGS) entry which is preliminary data.</text>
</comment>
<dbReference type="RefSeq" id="WP_023366710.1">
    <property type="nucleotide sequence ID" value="NZ_CP019886.1"/>
</dbReference>
<protein>
    <submittedName>
        <fullName evidence="2">Uncharacterized protein</fullName>
    </submittedName>
</protein>
<evidence type="ECO:0000313" key="4">
    <source>
        <dbReference type="Proteomes" id="UP000189229"/>
    </source>
</evidence>
<sequence length="41" mass="4214">MARVALQDALLARLGGSVAVSTETRSAVGVPEQAVSWSVET</sequence>
<reference evidence="3 4" key="1">
    <citation type="submission" date="2017-02" db="EMBL/GenBank/DDBJ databases">
        <title>Complete genome sequences of Mycobacterium kansasii strains isolated from rhesus macaques.</title>
        <authorList>
            <person name="Panda A."/>
            <person name="Nagaraj S."/>
            <person name="Zhao X."/>
            <person name="Tettelin H."/>
            <person name="Detolla L.J."/>
        </authorList>
    </citation>
    <scope>NUCLEOTIDE SEQUENCE [LARGE SCALE GENOMIC DNA]</scope>
    <source>
        <strain evidence="2 3">11-3469</strain>
        <strain evidence="1 4">11-3813</strain>
    </source>
</reference>
<proteinExistence type="predicted"/>